<dbReference type="Pfam" id="PF01048">
    <property type="entry name" value="PNP_UDP_1"/>
    <property type="match status" value="1"/>
</dbReference>
<dbReference type="InterPro" id="IPR018016">
    <property type="entry name" value="Nucleoside_phosphorylase_CS"/>
</dbReference>
<organism evidence="5 6">
    <name type="scientific">Zestosphaera tikiterensis</name>
    <dbReference type="NCBI Taxonomy" id="1973259"/>
    <lineage>
        <taxon>Archaea</taxon>
        <taxon>Thermoproteota</taxon>
        <taxon>Thermoprotei</taxon>
        <taxon>Desulfurococcales</taxon>
        <taxon>Desulfurococcaceae</taxon>
        <taxon>Zestosphaera</taxon>
    </lineage>
</organism>
<dbReference type="GO" id="GO:0016763">
    <property type="term" value="F:pentosyltransferase activity"/>
    <property type="evidence" value="ECO:0007669"/>
    <property type="project" value="InterPro"/>
</dbReference>
<dbReference type="GO" id="GO:0009164">
    <property type="term" value="P:nucleoside catabolic process"/>
    <property type="evidence" value="ECO:0007669"/>
    <property type="project" value="UniProtKB-ARBA"/>
</dbReference>
<dbReference type="PANTHER" id="PTHR43691:SF11">
    <property type="entry name" value="FI09636P-RELATED"/>
    <property type="match status" value="1"/>
</dbReference>
<dbReference type="PROSITE" id="PS01232">
    <property type="entry name" value="PNP_UDP_1"/>
    <property type="match status" value="1"/>
</dbReference>
<evidence type="ECO:0000256" key="2">
    <source>
        <dbReference type="ARBA" id="ARBA00022676"/>
    </source>
</evidence>
<comment type="similarity">
    <text evidence="1">Belongs to the PNP/UDP phosphorylase family.</text>
</comment>
<keyword evidence="2" id="KW-0328">Glycosyltransferase</keyword>
<evidence type="ECO:0000256" key="3">
    <source>
        <dbReference type="ARBA" id="ARBA00022679"/>
    </source>
</evidence>
<evidence type="ECO:0000313" key="6">
    <source>
        <dbReference type="Proteomes" id="UP000244093"/>
    </source>
</evidence>
<dbReference type="GO" id="GO:0005829">
    <property type="term" value="C:cytosol"/>
    <property type="evidence" value="ECO:0007669"/>
    <property type="project" value="TreeGrafter"/>
</dbReference>
<dbReference type="Gene3D" id="3.40.50.1580">
    <property type="entry name" value="Nucleoside phosphorylase domain"/>
    <property type="match status" value="1"/>
</dbReference>
<evidence type="ECO:0000313" key="5">
    <source>
        <dbReference type="EMBL" id="PUA31482.1"/>
    </source>
</evidence>
<proteinExistence type="inferred from homology"/>
<evidence type="ECO:0000256" key="1">
    <source>
        <dbReference type="ARBA" id="ARBA00010456"/>
    </source>
</evidence>
<name>A0A2R7Y3S6_9CREN</name>
<feature type="domain" description="Nucleoside phosphorylase" evidence="4">
    <location>
        <begin position="17"/>
        <end position="241"/>
    </location>
</feature>
<gene>
    <name evidence="5" type="ORF">B7O98_09280</name>
</gene>
<keyword evidence="3" id="KW-0808">Transferase</keyword>
<dbReference type="InterPro" id="IPR000845">
    <property type="entry name" value="Nucleoside_phosphorylase_d"/>
</dbReference>
<dbReference type="Proteomes" id="UP000244093">
    <property type="component" value="Unassembled WGS sequence"/>
</dbReference>
<dbReference type="AlphaFoldDB" id="A0A2R7Y3S6"/>
<dbReference type="SUPFAM" id="SSF53167">
    <property type="entry name" value="Purine and uridine phosphorylases"/>
    <property type="match status" value="1"/>
</dbReference>
<comment type="caution">
    <text evidence="5">The sequence shown here is derived from an EMBL/GenBank/DDBJ whole genome shotgun (WGS) entry which is preliminary data.</text>
</comment>
<sequence length="254" mass="27126">MSWIAPHLLIKPGDVAKYVLLPGDPARAKRIAEFLDGAMLKSVNREFVVYTGRYKGVEVSVTSTGIGGPSTAIAVEELARCGAKYFIRVGTCGALRKGIAVGDIIVPYGAVRLDGVTKRYVSPEYPAVAHPVIFNALTKIARELNINVITGIVVSDDMFYVSLNELKYWSSLNAVAIEMEASTIMVLASLKGLYGGAILVVDGNIIEGTGKADVGASGKSEVSQVVKEAIDKEIRIALEAVKYIAEKGCEEVEC</sequence>
<dbReference type="InterPro" id="IPR035994">
    <property type="entry name" value="Nucleoside_phosphorylase_sf"/>
</dbReference>
<reference evidence="5 6" key="1">
    <citation type="journal article" date="2018" name="Syst. Appl. Microbiol.">
        <title>A new symbiotic nanoarchaeote (Candidatus Nanoclepta minutus) and its host (Zestosphaera tikiterensis gen. nov., sp. nov.) from a New Zealand hot spring.</title>
        <authorList>
            <person name="St John E."/>
            <person name="Liu Y."/>
            <person name="Podar M."/>
            <person name="Stott M.B."/>
            <person name="Meneghin J."/>
            <person name="Chen Z."/>
            <person name="Lagutin K."/>
            <person name="Mitchell K."/>
            <person name="Reysenbach A.L."/>
        </authorList>
    </citation>
    <scope>NUCLEOTIDE SEQUENCE [LARGE SCALE GENOMIC DNA]</scope>
    <source>
        <strain evidence="5">NZ3</strain>
    </source>
</reference>
<dbReference type="PANTHER" id="PTHR43691">
    <property type="entry name" value="URIDINE PHOSPHORYLASE"/>
    <property type="match status" value="1"/>
</dbReference>
<dbReference type="EMBL" id="NBVN01000010">
    <property type="protein sequence ID" value="PUA31482.1"/>
    <property type="molecule type" value="Genomic_DNA"/>
</dbReference>
<evidence type="ECO:0000259" key="4">
    <source>
        <dbReference type="Pfam" id="PF01048"/>
    </source>
</evidence>
<dbReference type="CDD" id="cd17767">
    <property type="entry name" value="UP_EcUdp-like"/>
    <property type="match status" value="1"/>
</dbReference>
<protein>
    <recommendedName>
        <fullName evidence="4">Nucleoside phosphorylase domain-containing protein</fullName>
    </recommendedName>
</protein>
<accession>A0A2R7Y3S6</accession>